<evidence type="ECO:0000313" key="2">
    <source>
        <dbReference type="EMBL" id="MBK9984397.1"/>
    </source>
</evidence>
<accession>A0A9D7SYP8</accession>
<sequence length="109" mass="12772">MNAKEINHVQELGDSGDRLRFRFIVISGKGVVELSVQIECLDFNGNYVSIVRYDTSHGYFHKDVYCDGKKIQHVELSGFSNYSEALEYAKKDLINNYERYKFEYNNCKR</sequence>
<evidence type="ECO:0000313" key="3">
    <source>
        <dbReference type="Proteomes" id="UP000808337"/>
    </source>
</evidence>
<dbReference type="EMBL" id="JADKGY010000029">
    <property type="protein sequence ID" value="MBK9984397.1"/>
    <property type="molecule type" value="Genomic_DNA"/>
</dbReference>
<name>A0A9D7SYP8_9BACT</name>
<proteinExistence type="predicted"/>
<dbReference type="InterPro" id="IPR056135">
    <property type="entry name" value="DUF7718"/>
</dbReference>
<protein>
    <recommendedName>
        <fullName evidence="1">DUF7718 domain-containing protein</fullName>
    </recommendedName>
</protein>
<feature type="domain" description="DUF7718" evidence="1">
    <location>
        <begin position="8"/>
        <end position="106"/>
    </location>
</feature>
<gene>
    <name evidence="2" type="ORF">IPP15_18855</name>
</gene>
<organism evidence="2 3">
    <name type="scientific">Candidatus Opimibacter skivensis</name>
    <dbReference type="NCBI Taxonomy" id="2982028"/>
    <lineage>
        <taxon>Bacteria</taxon>
        <taxon>Pseudomonadati</taxon>
        <taxon>Bacteroidota</taxon>
        <taxon>Saprospiria</taxon>
        <taxon>Saprospirales</taxon>
        <taxon>Saprospiraceae</taxon>
        <taxon>Candidatus Opimibacter</taxon>
    </lineage>
</organism>
<dbReference type="Pfam" id="PF24839">
    <property type="entry name" value="DUF7718"/>
    <property type="match status" value="1"/>
</dbReference>
<comment type="caution">
    <text evidence="2">The sequence shown here is derived from an EMBL/GenBank/DDBJ whole genome shotgun (WGS) entry which is preliminary data.</text>
</comment>
<dbReference type="AlphaFoldDB" id="A0A9D7SYP8"/>
<dbReference type="Proteomes" id="UP000808337">
    <property type="component" value="Unassembled WGS sequence"/>
</dbReference>
<evidence type="ECO:0000259" key="1">
    <source>
        <dbReference type="Pfam" id="PF24839"/>
    </source>
</evidence>
<reference evidence="2 3" key="1">
    <citation type="submission" date="2020-10" db="EMBL/GenBank/DDBJ databases">
        <title>Connecting structure to function with the recovery of over 1000 high-quality activated sludge metagenome-assembled genomes encoding full-length rRNA genes using long-read sequencing.</title>
        <authorList>
            <person name="Singleton C.M."/>
            <person name="Petriglieri F."/>
            <person name="Kristensen J.M."/>
            <person name="Kirkegaard R.H."/>
            <person name="Michaelsen T.Y."/>
            <person name="Andersen M.H."/>
            <person name="Karst S.M."/>
            <person name="Dueholm M.S."/>
            <person name="Nielsen P.H."/>
            <person name="Albertsen M."/>
        </authorList>
    </citation>
    <scope>NUCLEOTIDE SEQUENCE [LARGE SCALE GENOMIC DNA]</scope>
    <source>
        <strain evidence="2">Ribe_18-Q3-R11-54_MAXAC.273</strain>
    </source>
</reference>